<gene>
    <name evidence="13" type="ORF">MELIAE_LOCUS4307</name>
</gene>
<dbReference type="OrthoDB" id="361630at2759"/>
<dbReference type="SUPFAM" id="SSF52156">
    <property type="entry name" value="Initiation factor IF2/eIF5b, domain 3"/>
    <property type="match status" value="1"/>
</dbReference>
<dbReference type="EMBL" id="OV121133">
    <property type="protein sequence ID" value="CAH0551761.1"/>
    <property type="molecule type" value="Genomic_DNA"/>
</dbReference>
<dbReference type="Pfam" id="PF00009">
    <property type="entry name" value="GTP_EFTU"/>
    <property type="match status" value="1"/>
</dbReference>
<keyword evidence="11" id="KW-0175">Coiled coil</keyword>
<dbReference type="InterPro" id="IPR005225">
    <property type="entry name" value="Small_GTP-bd"/>
</dbReference>
<keyword evidence="6" id="KW-0809">Transit peptide</keyword>
<comment type="function">
    <text evidence="9">One of the essential components for the initiation of protein synthesis. Protects formylmethionyl-tRNA from spontaneous hydrolysis and promotes its binding to the 30S ribosomal subunits. Also involved in the hydrolysis of GTP during the formation of the 70S ribosomal complex.</text>
</comment>
<evidence type="ECO:0000313" key="13">
    <source>
        <dbReference type="EMBL" id="CAH0551761.1"/>
    </source>
</evidence>
<dbReference type="InterPro" id="IPR009000">
    <property type="entry name" value="Transl_B-barrel_sf"/>
</dbReference>
<dbReference type="Pfam" id="PF11987">
    <property type="entry name" value="IF-2"/>
    <property type="match status" value="1"/>
</dbReference>
<dbReference type="SUPFAM" id="SSF52540">
    <property type="entry name" value="P-loop containing nucleoside triphosphate hydrolases"/>
    <property type="match status" value="1"/>
</dbReference>
<dbReference type="FunFam" id="3.40.50.10050:FF:000001">
    <property type="entry name" value="Translation initiation factor IF-2"/>
    <property type="match status" value="1"/>
</dbReference>
<evidence type="ECO:0000256" key="11">
    <source>
        <dbReference type="SAM" id="Coils"/>
    </source>
</evidence>
<keyword evidence="5" id="KW-0648">Protein biosynthesis</keyword>
<keyword evidence="14" id="KW-1185">Reference proteome</keyword>
<evidence type="ECO:0000259" key="12">
    <source>
        <dbReference type="PROSITE" id="PS51722"/>
    </source>
</evidence>
<name>A0A9P0AZ97_BRAAE</name>
<evidence type="ECO:0000256" key="7">
    <source>
        <dbReference type="ARBA" id="ARBA00023128"/>
    </source>
</evidence>
<dbReference type="GO" id="GO:0005525">
    <property type="term" value="F:GTP binding"/>
    <property type="evidence" value="ECO:0007669"/>
    <property type="project" value="UniProtKB-KW"/>
</dbReference>
<keyword evidence="7" id="KW-0496">Mitochondrion</keyword>
<dbReference type="PROSITE" id="PS51722">
    <property type="entry name" value="G_TR_2"/>
    <property type="match status" value="1"/>
</dbReference>
<dbReference type="InterPro" id="IPR036925">
    <property type="entry name" value="TIF_IF2_dom3_sf"/>
</dbReference>
<dbReference type="InterPro" id="IPR044145">
    <property type="entry name" value="IF2_II"/>
</dbReference>
<dbReference type="InterPro" id="IPR023115">
    <property type="entry name" value="TIF_IF2_dom3"/>
</dbReference>
<keyword evidence="3" id="KW-0396">Initiation factor</keyword>
<dbReference type="SUPFAM" id="SSF50447">
    <property type="entry name" value="Translation proteins"/>
    <property type="match status" value="2"/>
</dbReference>
<evidence type="ECO:0000256" key="3">
    <source>
        <dbReference type="ARBA" id="ARBA00022540"/>
    </source>
</evidence>
<dbReference type="Proteomes" id="UP001154078">
    <property type="component" value="Chromosome 2"/>
</dbReference>
<dbReference type="InterPro" id="IPR000795">
    <property type="entry name" value="T_Tr_GTP-bd_dom"/>
</dbReference>
<comment type="similarity">
    <text evidence="2">Belongs to the TRAFAC class translation factor GTPase superfamily. Classic translation factor GTPase family. IF-2 subfamily.</text>
</comment>
<dbReference type="GO" id="GO:0003743">
    <property type="term" value="F:translation initiation factor activity"/>
    <property type="evidence" value="ECO:0007669"/>
    <property type="project" value="UniProtKB-KW"/>
</dbReference>
<dbReference type="HAMAP" id="MF_00100_B">
    <property type="entry name" value="IF_2_B"/>
    <property type="match status" value="1"/>
</dbReference>
<reference evidence="13" key="1">
    <citation type="submission" date="2021-12" db="EMBL/GenBank/DDBJ databases">
        <authorList>
            <person name="King R."/>
        </authorList>
    </citation>
    <scope>NUCLEOTIDE SEQUENCE</scope>
</reference>
<proteinExistence type="inferred from homology"/>
<dbReference type="Gene3D" id="3.40.50.10050">
    <property type="entry name" value="Translation initiation factor IF- 2, domain 3"/>
    <property type="match status" value="1"/>
</dbReference>
<dbReference type="GO" id="GO:0005739">
    <property type="term" value="C:mitochondrion"/>
    <property type="evidence" value="ECO:0007669"/>
    <property type="project" value="UniProtKB-SubCell"/>
</dbReference>
<dbReference type="CDD" id="cd01887">
    <property type="entry name" value="IF2_eIF5B"/>
    <property type="match status" value="1"/>
</dbReference>
<dbReference type="InterPro" id="IPR027417">
    <property type="entry name" value="P-loop_NTPase"/>
</dbReference>
<accession>A0A9P0AZ97</accession>
<organism evidence="13 14">
    <name type="scientific">Brassicogethes aeneus</name>
    <name type="common">Rape pollen beetle</name>
    <name type="synonym">Meligethes aeneus</name>
    <dbReference type="NCBI Taxonomy" id="1431903"/>
    <lineage>
        <taxon>Eukaryota</taxon>
        <taxon>Metazoa</taxon>
        <taxon>Ecdysozoa</taxon>
        <taxon>Arthropoda</taxon>
        <taxon>Hexapoda</taxon>
        <taxon>Insecta</taxon>
        <taxon>Pterygota</taxon>
        <taxon>Neoptera</taxon>
        <taxon>Endopterygota</taxon>
        <taxon>Coleoptera</taxon>
        <taxon>Polyphaga</taxon>
        <taxon>Cucujiformia</taxon>
        <taxon>Nitidulidae</taxon>
        <taxon>Meligethinae</taxon>
        <taxon>Brassicogethes</taxon>
    </lineage>
</organism>
<dbReference type="PANTHER" id="PTHR43381">
    <property type="entry name" value="TRANSLATION INITIATION FACTOR IF-2-RELATED"/>
    <property type="match status" value="1"/>
</dbReference>
<keyword evidence="8" id="KW-0342">GTP-binding</keyword>
<dbReference type="Gene3D" id="3.40.50.300">
    <property type="entry name" value="P-loop containing nucleotide triphosphate hydrolases"/>
    <property type="match status" value="1"/>
</dbReference>
<comment type="subcellular location">
    <subcellularLocation>
        <location evidence="1">Mitochondrion</location>
    </subcellularLocation>
</comment>
<evidence type="ECO:0000256" key="4">
    <source>
        <dbReference type="ARBA" id="ARBA00022741"/>
    </source>
</evidence>
<evidence type="ECO:0000313" key="14">
    <source>
        <dbReference type="Proteomes" id="UP001154078"/>
    </source>
</evidence>
<dbReference type="AlphaFoldDB" id="A0A9P0AZ97"/>
<dbReference type="CDD" id="cd03702">
    <property type="entry name" value="IF2_mtIF2_II"/>
    <property type="match status" value="1"/>
</dbReference>
<evidence type="ECO:0000256" key="8">
    <source>
        <dbReference type="ARBA" id="ARBA00023134"/>
    </source>
</evidence>
<feature type="coiled-coil region" evidence="11">
    <location>
        <begin position="425"/>
        <end position="469"/>
    </location>
</feature>
<dbReference type="FunFam" id="3.40.50.300:FF:000019">
    <property type="entry name" value="Translation initiation factor IF-2"/>
    <property type="match status" value="1"/>
</dbReference>
<dbReference type="InterPro" id="IPR015760">
    <property type="entry name" value="TIF_IF2"/>
</dbReference>
<evidence type="ECO:0000256" key="6">
    <source>
        <dbReference type="ARBA" id="ARBA00022946"/>
    </source>
</evidence>
<protein>
    <recommendedName>
        <fullName evidence="10">Translation initiation factor IF-2, mitochondrial</fullName>
    </recommendedName>
</protein>
<dbReference type="Gene3D" id="2.40.30.10">
    <property type="entry name" value="Translation factors"/>
    <property type="match status" value="2"/>
</dbReference>
<keyword evidence="4" id="KW-0547">Nucleotide-binding</keyword>
<dbReference type="PANTHER" id="PTHR43381:SF20">
    <property type="entry name" value="TRANSLATION INITIATION FACTOR IF-2, MITOCHONDRIAL"/>
    <property type="match status" value="1"/>
</dbReference>
<feature type="domain" description="Tr-type G" evidence="12">
    <location>
        <begin position="167"/>
        <end position="335"/>
    </location>
</feature>
<evidence type="ECO:0000256" key="5">
    <source>
        <dbReference type="ARBA" id="ARBA00022917"/>
    </source>
</evidence>
<sequence>MAMYTKSSSLLSILLSTKLSYNNTRLTYSNYKKYKQSICFINDFYKNSLHTSTSLQKRRKTAEERKSTRILEFSPKAKGELIGVWKDITIRELATTLNRDINYVKDLFLNVIKDPDMPISDIKVIQQAIKRSGNRINIIGKPKDEVKEILKSDIHPRPPPTKDMLKPRPPVVTVMGHVDHGKTTLLDALRHSSVVDQEFGGITQHIGAFSVVLDSGAKITFLDTPGHAAFSAMRARGANLTDIVVLVVAADDGVMEQTVESVRMARQAKVPILVAINKIDSPKADIERTEQMLVEIGIQVEKLGGDVQAIPVSALKKKNLAQLTEALVLQADLLEIGADSTGPVEAVVVESKMHPHRGKLSTMVIQRGTLMKGDILIAGQCMAKVRTLRDADGKIVEKVGPGEPIEIEGWKSLPSAGEQVLQVESERKAREVIKVRETLKNMEKQEDEVKIIEQKRDQHEREYQEKLETKRKMGRYKIRREGPRLPEFRDDDDGSPYLHLIVKGDVDGTLEALLDTLDTYESEECKMELIQYGVGAVTQNDIELADTFKSIIYAFNVELPANLKTMAEDLKVDIRHFNVIYKLIDDVRNEINGRLPTKEVEEILGEATVLQQFEINQGKKKVPVAGCRCVKGNLKRAAMYKLVRNGEVVHTGNLSSMRHLKDEVDTIKTNTECGLQLFDKDVTFQSGDTLICFQMKNEAQKTDWDPGF</sequence>
<evidence type="ECO:0000256" key="10">
    <source>
        <dbReference type="ARBA" id="ARBA00044200"/>
    </source>
</evidence>
<evidence type="ECO:0000256" key="1">
    <source>
        <dbReference type="ARBA" id="ARBA00004173"/>
    </source>
</evidence>
<dbReference type="NCBIfam" id="TIGR00231">
    <property type="entry name" value="small_GTP"/>
    <property type="match status" value="1"/>
</dbReference>
<evidence type="ECO:0000256" key="9">
    <source>
        <dbReference type="ARBA" id="ARBA00025162"/>
    </source>
</evidence>
<dbReference type="InterPro" id="IPR053905">
    <property type="entry name" value="EF-G-like_DII"/>
</dbReference>
<dbReference type="FunFam" id="2.40.30.10:FF:000008">
    <property type="entry name" value="Translation initiation factor IF-2"/>
    <property type="match status" value="1"/>
</dbReference>
<dbReference type="Pfam" id="PF22042">
    <property type="entry name" value="EF-G_D2"/>
    <property type="match status" value="1"/>
</dbReference>
<dbReference type="InterPro" id="IPR000178">
    <property type="entry name" value="TF_IF2_bacterial-like"/>
</dbReference>
<dbReference type="GO" id="GO:0003924">
    <property type="term" value="F:GTPase activity"/>
    <property type="evidence" value="ECO:0007669"/>
    <property type="project" value="InterPro"/>
</dbReference>
<evidence type="ECO:0000256" key="2">
    <source>
        <dbReference type="ARBA" id="ARBA00007733"/>
    </source>
</evidence>